<comment type="similarity">
    <text evidence="1 5">Belongs to the importin alpha family.</text>
</comment>
<dbReference type="InterPro" id="IPR011989">
    <property type="entry name" value="ARM-like"/>
</dbReference>
<dbReference type="Pfam" id="PF00514">
    <property type="entry name" value="Arm"/>
    <property type="match status" value="8"/>
</dbReference>
<feature type="domain" description="IBB" evidence="7">
    <location>
        <begin position="1"/>
        <end position="54"/>
    </location>
</feature>
<dbReference type="GO" id="GO:0061608">
    <property type="term" value="F:nuclear import signal receptor activity"/>
    <property type="evidence" value="ECO:0007669"/>
    <property type="project" value="InterPro"/>
</dbReference>
<name>A0AAD5T236_9FUNG</name>
<dbReference type="InterPro" id="IPR032413">
    <property type="entry name" value="Arm_3"/>
</dbReference>
<keyword evidence="4 5" id="KW-0653">Protein transport</keyword>
<evidence type="ECO:0000256" key="3">
    <source>
        <dbReference type="ARBA" id="ARBA00022737"/>
    </source>
</evidence>
<evidence type="ECO:0000313" key="9">
    <source>
        <dbReference type="Proteomes" id="UP001211907"/>
    </source>
</evidence>
<dbReference type="InterPro" id="IPR016024">
    <property type="entry name" value="ARM-type_fold"/>
</dbReference>
<dbReference type="Pfam" id="PF01749">
    <property type="entry name" value="IBB"/>
    <property type="match status" value="1"/>
</dbReference>
<keyword evidence="9" id="KW-1185">Reference proteome</keyword>
<feature type="repeat" description="ARM" evidence="6">
    <location>
        <begin position="128"/>
        <end position="166"/>
    </location>
</feature>
<proteinExistence type="inferred from homology"/>
<dbReference type="InterPro" id="IPR000225">
    <property type="entry name" value="Armadillo"/>
</dbReference>
<dbReference type="EMBL" id="JADGJH010000786">
    <property type="protein sequence ID" value="KAJ3122715.1"/>
    <property type="molecule type" value="Genomic_DNA"/>
</dbReference>
<dbReference type="GO" id="GO:0006606">
    <property type="term" value="P:protein import into nucleus"/>
    <property type="evidence" value="ECO:0007669"/>
    <property type="project" value="InterPro"/>
</dbReference>
<evidence type="ECO:0000256" key="1">
    <source>
        <dbReference type="ARBA" id="ARBA00010394"/>
    </source>
</evidence>
<dbReference type="SMART" id="SM00185">
    <property type="entry name" value="ARM"/>
    <property type="match status" value="8"/>
</dbReference>
<gene>
    <name evidence="8" type="primary">SRP1_4</name>
    <name evidence="8" type="ORF">HK100_011863</name>
</gene>
<dbReference type="InterPro" id="IPR036975">
    <property type="entry name" value="Importin-a_IBB_sf"/>
</dbReference>
<evidence type="ECO:0000256" key="2">
    <source>
        <dbReference type="ARBA" id="ARBA00022448"/>
    </source>
</evidence>
<dbReference type="GO" id="GO:0005634">
    <property type="term" value="C:nucleus"/>
    <property type="evidence" value="ECO:0007669"/>
    <property type="project" value="UniProtKB-ARBA"/>
</dbReference>
<sequence>MLANARAAAFKNKGMMKSDELRRRREEISVEIRKAKKEEALVKRRNLKVADDDASTNSDSDASENDSDLLKFGSHETALVQRAQEIIPGLVEAVFSSATELQYDALVKFRKILSKERDPPIEEVIACGVVPRFVQFLLSDNHLIQFEAAWALTNIASGSSAQTQVVIDHNAIPIFVTLLRAQSADVREQAVWALGNIAGDSPRCRDIVLGCGALQPLLDIFNETKKVSMLKNAAWTLSNLCRGNNPPPQWTSISRALPTLSKLLYSDENEVIADACWAISYVSNGPHEQIQSVIESGICRRLVELLQHPSAAVHTPALRSVGNIVTGDDVQTQIMLNLGCLPNLISLLNSPKENIRKEVCWTVSNITAGTTTQIDAVINSNMFPPLIEILAHGDYKTKKDACWAVSNATTGGVAAPYQIRYLVQQGVISPLCDILTISDSRIVQVALDALENILKIGEADKAINNGVNIYADNIDSAGGMEKIYVLQNHDNNEIYQKSYQIIQKYYSEENEETGIDEAEIDDVTGTFKFSTVDTNFEQGFSFN</sequence>
<evidence type="ECO:0000256" key="4">
    <source>
        <dbReference type="ARBA" id="ARBA00022927"/>
    </source>
</evidence>
<feature type="repeat" description="ARM" evidence="6">
    <location>
        <begin position="170"/>
        <end position="212"/>
    </location>
</feature>
<dbReference type="PROSITE" id="PS51214">
    <property type="entry name" value="IBB"/>
    <property type="match status" value="1"/>
</dbReference>
<evidence type="ECO:0000256" key="6">
    <source>
        <dbReference type="PROSITE-ProRule" id="PRU00259"/>
    </source>
</evidence>
<reference evidence="8" key="1">
    <citation type="submission" date="2020-05" db="EMBL/GenBank/DDBJ databases">
        <title>Phylogenomic resolution of chytrid fungi.</title>
        <authorList>
            <person name="Stajich J.E."/>
            <person name="Amses K."/>
            <person name="Simmons R."/>
            <person name="Seto K."/>
            <person name="Myers J."/>
            <person name="Bonds A."/>
            <person name="Quandt C.A."/>
            <person name="Barry K."/>
            <person name="Liu P."/>
            <person name="Grigoriev I."/>
            <person name="Longcore J.E."/>
            <person name="James T.Y."/>
        </authorList>
    </citation>
    <scope>NUCLEOTIDE SEQUENCE</scope>
    <source>
        <strain evidence="8">JEL0513</strain>
    </source>
</reference>
<keyword evidence="3" id="KW-0677">Repeat</keyword>
<evidence type="ECO:0000256" key="5">
    <source>
        <dbReference type="PIRNR" id="PIRNR005673"/>
    </source>
</evidence>
<dbReference type="InterPro" id="IPR002652">
    <property type="entry name" value="Importin-a_IBB"/>
</dbReference>
<dbReference type="PANTHER" id="PTHR23316">
    <property type="entry name" value="IMPORTIN ALPHA"/>
    <property type="match status" value="1"/>
</dbReference>
<dbReference type="PIRSF" id="PIRSF005673">
    <property type="entry name" value="Importin_alpha"/>
    <property type="match status" value="1"/>
</dbReference>
<keyword evidence="2 5" id="KW-0813">Transport</keyword>
<comment type="caution">
    <text evidence="8">The sequence shown here is derived from an EMBL/GenBank/DDBJ whole genome shotgun (WGS) entry which is preliminary data.</text>
</comment>
<dbReference type="Gene3D" id="1.25.10.10">
    <property type="entry name" value="Leucine-rich Repeat Variant"/>
    <property type="match status" value="1"/>
</dbReference>
<dbReference type="Pfam" id="PF16186">
    <property type="entry name" value="Arm_3"/>
    <property type="match status" value="1"/>
</dbReference>
<dbReference type="GO" id="GO:0005737">
    <property type="term" value="C:cytoplasm"/>
    <property type="evidence" value="ECO:0007669"/>
    <property type="project" value="InterPro"/>
</dbReference>
<accession>A0AAD5T236</accession>
<dbReference type="PROSITE" id="PS50176">
    <property type="entry name" value="ARM_REPEAT"/>
    <property type="match status" value="3"/>
</dbReference>
<dbReference type="AlphaFoldDB" id="A0AAD5T236"/>
<evidence type="ECO:0000313" key="8">
    <source>
        <dbReference type="EMBL" id="KAJ3122715.1"/>
    </source>
</evidence>
<dbReference type="Proteomes" id="UP001211907">
    <property type="component" value="Unassembled WGS sequence"/>
</dbReference>
<organism evidence="8 9">
    <name type="scientific">Physocladia obscura</name>
    <dbReference type="NCBI Taxonomy" id="109957"/>
    <lineage>
        <taxon>Eukaryota</taxon>
        <taxon>Fungi</taxon>
        <taxon>Fungi incertae sedis</taxon>
        <taxon>Chytridiomycota</taxon>
        <taxon>Chytridiomycota incertae sedis</taxon>
        <taxon>Chytridiomycetes</taxon>
        <taxon>Chytridiales</taxon>
        <taxon>Chytriomycetaceae</taxon>
        <taxon>Physocladia</taxon>
    </lineage>
</organism>
<dbReference type="FunFam" id="1.25.10.10:FF:000021">
    <property type="entry name" value="Importin subunit alpha"/>
    <property type="match status" value="1"/>
</dbReference>
<dbReference type="Gene3D" id="1.20.5.690">
    <property type="entry name" value="Importin-alpha, importin-beta-binding domain"/>
    <property type="match status" value="1"/>
</dbReference>
<feature type="repeat" description="ARM" evidence="6">
    <location>
        <begin position="339"/>
        <end position="367"/>
    </location>
</feature>
<dbReference type="InterPro" id="IPR024931">
    <property type="entry name" value="Importin_alpha"/>
</dbReference>
<evidence type="ECO:0000259" key="7">
    <source>
        <dbReference type="PROSITE" id="PS51214"/>
    </source>
</evidence>
<dbReference type="SUPFAM" id="SSF48371">
    <property type="entry name" value="ARM repeat"/>
    <property type="match status" value="1"/>
</dbReference>
<protein>
    <recommendedName>
        <fullName evidence="5">Importin subunit alpha</fullName>
    </recommendedName>
</protein>